<reference evidence="4 5" key="1">
    <citation type="submission" date="2020-03" db="EMBL/GenBank/DDBJ databases">
        <authorList>
            <person name="Wang L."/>
            <person name="He N."/>
            <person name="Li Y."/>
            <person name="Fang Y."/>
            <person name="Zhang F."/>
        </authorList>
    </citation>
    <scope>NUCLEOTIDE SEQUENCE [LARGE SCALE GENOMIC DNA]</scope>
    <source>
        <strain evidence="4 5">36D10-4-7</strain>
    </source>
</reference>
<evidence type="ECO:0000313" key="5">
    <source>
        <dbReference type="Proteomes" id="UP000732399"/>
    </source>
</evidence>
<dbReference type="EMBL" id="JAAVJH010000015">
    <property type="protein sequence ID" value="NJR80260.1"/>
    <property type="molecule type" value="Genomic_DNA"/>
</dbReference>
<feature type="domain" description="DUF5117" evidence="3">
    <location>
        <begin position="80"/>
        <end position="271"/>
    </location>
</feature>
<evidence type="ECO:0000259" key="3">
    <source>
        <dbReference type="Pfam" id="PF17148"/>
    </source>
</evidence>
<dbReference type="InterPro" id="IPR034032">
    <property type="entry name" value="Zn_MMP-like_bac"/>
</dbReference>
<dbReference type="SUPFAM" id="SSF55486">
    <property type="entry name" value="Metalloproteases ('zincins'), catalytic domain"/>
    <property type="match status" value="1"/>
</dbReference>
<dbReference type="PANTHER" id="PTHR38478:SF1">
    <property type="entry name" value="ZINC DEPENDENT METALLOPROTEASE DOMAIN LIPOPROTEIN"/>
    <property type="match status" value="1"/>
</dbReference>
<dbReference type="PANTHER" id="PTHR38478">
    <property type="entry name" value="PEPTIDASE M1A AND M12B"/>
    <property type="match status" value="1"/>
</dbReference>
<keyword evidence="5" id="KW-1185">Reference proteome</keyword>
<gene>
    <name evidence="4" type="ORF">HBH26_16890</name>
</gene>
<dbReference type="InterPro" id="IPR033413">
    <property type="entry name" value="DUF5117"/>
</dbReference>
<protein>
    <submittedName>
        <fullName evidence="4">DUF5117 domain-containing protein</fullName>
    </submittedName>
</protein>
<dbReference type="CDD" id="cd04276">
    <property type="entry name" value="ZnMc_MMP_like_2"/>
    <property type="match status" value="1"/>
</dbReference>
<evidence type="ECO:0000259" key="2">
    <source>
        <dbReference type="Pfam" id="PF16313"/>
    </source>
</evidence>
<dbReference type="Proteomes" id="UP000732399">
    <property type="component" value="Unassembled WGS sequence"/>
</dbReference>
<dbReference type="Pfam" id="PF17148">
    <property type="entry name" value="DUF5117"/>
    <property type="match status" value="1"/>
</dbReference>
<dbReference type="RefSeq" id="WP_168135819.1">
    <property type="nucleotide sequence ID" value="NZ_JAAVJH010000015.1"/>
</dbReference>
<accession>A0ABX1CVE5</accession>
<feature type="chain" id="PRO_5047268737" evidence="1">
    <location>
        <begin position="22"/>
        <end position="806"/>
    </location>
</feature>
<proteinExistence type="predicted"/>
<name>A0ABX1CVE5_9SPHN</name>
<dbReference type="InterPro" id="IPR032534">
    <property type="entry name" value="EcxA_zinc-bd"/>
</dbReference>
<keyword evidence="1" id="KW-0732">Signal</keyword>
<feature type="domain" description="EcxA zinc-binding" evidence="2">
    <location>
        <begin position="398"/>
        <end position="706"/>
    </location>
</feature>
<evidence type="ECO:0000313" key="4">
    <source>
        <dbReference type="EMBL" id="NJR80260.1"/>
    </source>
</evidence>
<dbReference type="Pfam" id="PF16313">
    <property type="entry name" value="DUF4953"/>
    <property type="match status" value="1"/>
</dbReference>
<dbReference type="Gene3D" id="3.40.390.10">
    <property type="entry name" value="Collagenase (Catalytic Domain)"/>
    <property type="match status" value="1"/>
</dbReference>
<feature type="signal peptide" evidence="1">
    <location>
        <begin position="1"/>
        <end position="21"/>
    </location>
</feature>
<evidence type="ECO:0000256" key="1">
    <source>
        <dbReference type="SAM" id="SignalP"/>
    </source>
</evidence>
<comment type="caution">
    <text evidence="4">The sequence shown here is derived from an EMBL/GenBank/DDBJ whole genome shotgun (WGS) entry which is preliminary data.</text>
</comment>
<dbReference type="InterPro" id="IPR024079">
    <property type="entry name" value="MetalloPept_cat_dom_sf"/>
</dbReference>
<organism evidence="4 5">
    <name type="scientific">Sphingomonas corticis</name>
    <dbReference type="NCBI Taxonomy" id="2722791"/>
    <lineage>
        <taxon>Bacteria</taxon>
        <taxon>Pseudomonadati</taxon>
        <taxon>Pseudomonadota</taxon>
        <taxon>Alphaproteobacteria</taxon>
        <taxon>Sphingomonadales</taxon>
        <taxon>Sphingomonadaceae</taxon>
        <taxon>Sphingomonas</taxon>
    </lineage>
</organism>
<sequence>MNRCLAALVAALLAGAAPVAAQRAPAPAAPALLPVEIDAQKGRVIVTLPPPGADGVAARFLYAASLRTGIGAPETGLDHGQQGDSYVLAFRRIGEKVIAEYENPRFRATGGSAAEQRAARESFATTTTWVGEVAATRPDGSFTVDLSGFLTRDALGVATALKKQGGYKLDAGGSVVDAAATRVFADNVELEARQNWTSDDPGAAIANIAPDPRSVSLTIHHSLLRLPAPGYLPIRFDPRWGGIFGAPVVDYAAPLGADVVYALAARFRLEKTDPTAARSPVRKPITFYIDNAAPEPIRTALAEGVGWWRTAFEKAGFVDAFRVAILPADADPLDARYNVVHWVNRATRGWSYGQTVTDPRTGEIVRGSVLLGSLRVRQDILIFEGLVGADKVGTGGANDPVQVALARIRQLGAHEVGHALGFEHNFAGSTQDRASVMDYPAPRVLLKDGAPDLSDAYGSGIGAWDVAAVDRLYGQPAPGTTPAAADAAKSAALAAAGLRFVSDGDARNVSSGQPWGSLWDDGADPAAELVRMMAVRRAAVDRFGLSALRPGEAVENLRRKFVPIWLLHRYQVEAAAKLLGGRSFVYPVAGGGQEAAATPVDGATQRAALDALLATLSPDALRVPARLEPLLSAGRSGGSDRQFDIEIMRTAGGPVFDPLVAADVAATVTLEAMLDGERMQRLALQHGDPALPGVPEVVDRLLAATVARAGTDPVAQRVAGRVLLMLARLARDPRSAPGVAAVADEAVASSAARLAKGRDAWSRSTARLLSDEARLTAALAQIDARTPRVPPGMPIGGAESEWMEGW</sequence>